<keyword evidence="2 7" id="KW-0812">Transmembrane</keyword>
<dbReference type="InterPro" id="IPR052337">
    <property type="entry name" value="SAT4-like"/>
</dbReference>
<evidence type="ECO:0000259" key="8">
    <source>
        <dbReference type="Pfam" id="PF20684"/>
    </source>
</evidence>
<feature type="region of interest" description="Disordered" evidence="6">
    <location>
        <begin position="323"/>
        <end position="348"/>
    </location>
</feature>
<evidence type="ECO:0000256" key="4">
    <source>
        <dbReference type="ARBA" id="ARBA00023136"/>
    </source>
</evidence>
<evidence type="ECO:0000256" key="1">
    <source>
        <dbReference type="ARBA" id="ARBA00004141"/>
    </source>
</evidence>
<evidence type="ECO:0000256" key="6">
    <source>
        <dbReference type="SAM" id="MobiDB-lite"/>
    </source>
</evidence>
<feature type="domain" description="Rhodopsin" evidence="8">
    <location>
        <begin position="28"/>
        <end position="265"/>
    </location>
</feature>
<dbReference type="GO" id="GO:0016020">
    <property type="term" value="C:membrane"/>
    <property type="evidence" value="ECO:0007669"/>
    <property type="project" value="UniProtKB-SubCell"/>
</dbReference>
<comment type="caution">
    <text evidence="9">The sequence shown here is derived from an EMBL/GenBank/DDBJ whole genome shotgun (WGS) entry which is preliminary data.</text>
</comment>
<dbReference type="AlphaFoldDB" id="A0AAI8YME8"/>
<dbReference type="Proteomes" id="UP001295740">
    <property type="component" value="Unassembled WGS sequence"/>
</dbReference>
<evidence type="ECO:0000256" key="3">
    <source>
        <dbReference type="ARBA" id="ARBA00022989"/>
    </source>
</evidence>
<keyword evidence="4 7" id="KW-0472">Membrane</keyword>
<keyword evidence="10" id="KW-1185">Reference proteome</keyword>
<comment type="subcellular location">
    <subcellularLocation>
        <location evidence="1">Membrane</location>
        <topology evidence="1">Multi-pass membrane protein</topology>
    </subcellularLocation>
</comment>
<gene>
    <name evidence="9" type="ORF">KHLLAP_LOCUS10701</name>
</gene>
<evidence type="ECO:0000313" key="10">
    <source>
        <dbReference type="Proteomes" id="UP001295740"/>
    </source>
</evidence>
<name>A0AAI8YME8_9PEZI</name>
<evidence type="ECO:0000256" key="2">
    <source>
        <dbReference type="ARBA" id="ARBA00022692"/>
    </source>
</evidence>
<feature type="transmembrane region" description="Helical" evidence="7">
    <location>
        <begin position="172"/>
        <end position="191"/>
    </location>
</feature>
<comment type="similarity">
    <text evidence="5">Belongs to the SAT4 family.</text>
</comment>
<dbReference type="PANTHER" id="PTHR33048:SF42">
    <property type="entry name" value="INTEGRAL MEMBRANE PROTEIN"/>
    <property type="match status" value="1"/>
</dbReference>
<dbReference type="InterPro" id="IPR049326">
    <property type="entry name" value="Rhodopsin_dom_fungi"/>
</dbReference>
<dbReference type="EMBL" id="CAUWAG010000013">
    <property type="protein sequence ID" value="CAJ2510233.1"/>
    <property type="molecule type" value="Genomic_DNA"/>
</dbReference>
<feature type="transmembrane region" description="Helical" evidence="7">
    <location>
        <begin position="117"/>
        <end position="138"/>
    </location>
</feature>
<feature type="transmembrane region" description="Helical" evidence="7">
    <location>
        <begin position="44"/>
        <end position="66"/>
    </location>
</feature>
<feature type="region of interest" description="Disordered" evidence="6">
    <location>
        <begin position="273"/>
        <end position="300"/>
    </location>
</feature>
<sequence>MESHRNPTILVNSSSWPVAILATVFLALRIWCRAYLHSGLWYDDYLLIASLVALLLTCSLQSAMFAEGFGQDILATGLPASLFSAAFSMAALSTAWSKTAFAITLLSITKRKVAKAFLWFSILGLNVICYMFAVGVWAKSCESKDSKGFANAVLPGACWKADVFRQLMYVQATYSGLMDLALAFFPWIIIWKIKLRVQDRIGLSVAMSLGVVACVVVVVRIVLLTETNGAFDYTYVVGKICVTNVAEPATTILAQSIPVFRALLRGSRSEHRISTGTSEVEQAWPRESETPSARATPEDPYGIFNDDADIHLHLIKRPDGRIVLASAPDEPPPPPSPAVCRSGRRRPL</sequence>
<evidence type="ECO:0000256" key="7">
    <source>
        <dbReference type="SAM" id="Phobius"/>
    </source>
</evidence>
<proteinExistence type="inferred from homology"/>
<dbReference type="PANTHER" id="PTHR33048">
    <property type="entry name" value="PTH11-LIKE INTEGRAL MEMBRANE PROTEIN (AFU_ORTHOLOGUE AFUA_5G11245)"/>
    <property type="match status" value="1"/>
</dbReference>
<reference evidence="9" key="1">
    <citation type="submission" date="2023-10" db="EMBL/GenBank/DDBJ databases">
        <authorList>
            <person name="Hackl T."/>
        </authorList>
    </citation>
    <scope>NUCLEOTIDE SEQUENCE</scope>
</reference>
<organism evidence="9 10">
    <name type="scientific">Anthostomella pinea</name>
    <dbReference type="NCBI Taxonomy" id="933095"/>
    <lineage>
        <taxon>Eukaryota</taxon>
        <taxon>Fungi</taxon>
        <taxon>Dikarya</taxon>
        <taxon>Ascomycota</taxon>
        <taxon>Pezizomycotina</taxon>
        <taxon>Sordariomycetes</taxon>
        <taxon>Xylariomycetidae</taxon>
        <taxon>Xylariales</taxon>
        <taxon>Xylariaceae</taxon>
        <taxon>Anthostomella</taxon>
    </lineage>
</organism>
<feature type="transmembrane region" description="Helical" evidence="7">
    <location>
        <begin position="15"/>
        <end position="32"/>
    </location>
</feature>
<protein>
    <submittedName>
        <fullName evidence="9">Uu.00g061330.m01.CDS01</fullName>
    </submittedName>
</protein>
<feature type="transmembrane region" description="Helical" evidence="7">
    <location>
        <begin position="203"/>
        <end position="223"/>
    </location>
</feature>
<evidence type="ECO:0000256" key="5">
    <source>
        <dbReference type="ARBA" id="ARBA00038359"/>
    </source>
</evidence>
<keyword evidence="3 7" id="KW-1133">Transmembrane helix</keyword>
<accession>A0AAI8YME8</accession>
<dbReference type="Pfam" id="PF20684">
    <property type="entry name" value="Fung_rhodopsin"/>
    <property type="match status" value="1"/>
</dbReference>
<feature type="transmembrane region" description="Helical" evidence="7">
    <location>
        <begin position="78"/>
        <end position="96"/>
    </location>
</feature>
<evidence type="ECO:0000313" key="9">
    <source>
        <dbReference type="EMBL" id="CAJ2510233.1"/>
    </source>
</evidence>